<dbReference type="Proteomes" id="UP000533476">
    <property type="component" value="Unassembled WGS sequence"/>
</dbReference>
<dbReference type="EMBL" id="JABBVZ010000139">
    <property type="protein sequence ID" value="NMP24710.1"/>
    <property type="molecule type" value="Genomic_DNA"/>
</dbReference>
<dbReference type="InterPro" id="IPR052509">
    <property type="entry name" value="Metal_resp_DNA-bind_regulator"/>
</dbReference>
<evidence type="ECO:0000313" key="4">
    <source>
        <dbReference type="Proteomes" id="UP000533476"/>
    </source>
</evidence>
<feature type="domain" description="Transcription regulator PadR N-terminal" evidence="2">
    <location>
        <begin position="14"/>
        <end position="89"/>
    </location>
</feature>
<dbReference type="PANTHER" id="PTHR33169">
    <property type="entry name" value="PADR-FAMILY TRANSCRIPTIONAL REGULATOR"/>
    <property type="match status" value="1"/>
</dbReference>
<reference evidence="3 4" key="1">
    <citation type="submission" date="2020-04" db="EMBL/GenBank/DDBJ databases">
        <authorList>
            <person name="Zhang R."/>
            <person name="Schippers A."/>
        </authorList>
    </citation>
    <scope>NUCLEOTIDE SEQUENCE [LARGE SCALE GENOMIC DNA]</scope>
    <source>
        <strain evidence="3 4">DSM 109850</strain>
    </source>
</reference>
<comment type="caution">
    <text evidence="3">The sequence shown here is derived from an EMBL/GenBank/DDBJ whole genome shotgun (WGS) entry which is preliminary data.</text>
</comment>
<evidence type="ECO:0000313" key="3">
    <source>
        <dbReference type="EMBL" id="NMP24710.1"/>
    </source>
</evidence>
<evidence type="ECO:0000259" key="2">
    <source>
        <dbReference type="Pfam" id="PF03551"/>
    </source>
</evidence>
<protein>
    <submittedName>
        <fullName evidence="3">PadR family transcriptional regulator</fullName>
    </submittedName>
</protein>
<sequence>MPASKRSNPLALAVLVSLFEEPMHPYAIATRLKARGKHHSVRLNYGSLYAVVDDLERRGLIVAQDTVQEGRLPPRTIYALTAAGYAEMEDWLTDLVAIPVNDYPSFEAALSFLPALDPDRALELLDQRVQALTLDAARYEGMRQLMDSQSFPRLFALEAEYRAALRDAELHFTRQLSAEIREGRLEGIDWWRRVYREGGSPSYPLESEPPQDAKKGDHKTRHE</sequence>
<name>A0A7Y0Q4S1_9FIRM</name>
<evidence type="ECO:0000256" key="1">
    <source>
        <dbReference type="SAM" id="MobiDB-lite"/>
    </source>
</evidence>
<organism evidence="3 4">
    <name type="scientific">Sulfobacillus harzensis</name>
    <dbReference type="NCBI Taxonomy" id="2729629"/>
    <lineage>
        <taxon>Bacteria</taxon>
        <taxon>Bacillati</taxon>
        <taxon>Bacillota</taxon>
        <taxon>Clostridia</taxon>
        <taxon>Eubacteriales</taxon>
        <taxon>Clostridiales Family XVII. Incertae Sedis</taxon>
        <taxon>Sulfobacillus</taxon>
    </lineage>
</organism>
<dbReference type="InterPro" id="IPR036390">
    <property type="entry name" value="WH_DNA-bd_sf"/>
</dbReference>
<keyword evidence="4" id="KW-1185">Reference proteome</keyword>
<dbReference type="AlphaFoldDB" id="A0A7Y0Q4S1"/>
<dbReference type="Gene3D" id="1.10.10.10">
    <property type="entry name" value="Winged helix-like DNA-binding domain superfamily/Winged helix DNA-binding domain"/>
    <property type="match status" value="1"/>
</dbReference>
<dbReference type="PANTHER" id="PTHR33169:SF27">
    <property type="entry name" value="TRANSCRIPTIONAL REGULATOR PADR FAMILY PROTEIN"/>
    <property type="match status" value="1"/>
</dbReference>
<accession>A0A7Y0Q4S1</accession>
<dbReference type="Pfam" id="PF03551">
    <property type="entry name" value="PadR"/>
    <property type="match status" value="1"/>
</dbReference>
<dbReference type="InterPro" id="IPR036388">
    <property type="entry name" value="WH-like_DNA-bd_sf"/>
</dbReference>
<dbReference type="SUPFAM" id="SSF46785">
    <property type="entry name" value="Winged helix' DNA-binding domain"/>
    <property type="match status" value="1"/>
</dbReference>
<feature type="region of interest" description="Disordered" evidence="1">
    <location>
        <begin position="200"/>
        <end position="223"/>
    </location>
</feature>
<dbReference type="RefSeq" id="WP_169102918.1">
    <property type="nucleotide sequence ID" value="NZ_JABBVZ010000139.1"/>
</dbReference>
<proteinExistence type="predicted"/>
<dbReference type="InterPro" id="IPR005149">
    <property type="entry name" value="Tscrpt_reg_PadR_N"/>
</dbReference>
<gene>
    <name evidence="3" type="ORF">HIJ39_20595</name>
</gene>